<feature type="region of interest" description="Disordered" evidence="1">
    <location>
        <begin position="181"/>
        <end position="216"/>
    </location>
</feature>
<evidence type="ECO:0000313" key="2">
    <source>
        <dbReference type="EMBL" id="RHY02958.1"/>
    </source>
</evidence>
<comment type="caution">
    <text evidence="2">The sequence shown here is derived from an EMBL/GenBank/DDBJ whole genome shotgun (WGS) entry which is preliminary data.</text>
</comment>
<accession>A0A397AAQ1</accession>
<name>A0A397AAQ1_APHAT</name>
<feature type="region of interest" description="Disordered" evidence="1">
    <location>
        <begin position="1"/>
        <end position="20"/>
    </location>
</feature>
<protein>
    <submittedName>
        <fullName evidence="2">Uncharacterized protein</fullName>
    </submittedName>
</protein>
<feature type="compositionally biased region" description="Acidic residues" evidence="1">
    <location>
        <begin position="207"/>
        <end position="216"/>
    </location>
</feature>
<reference evidence="2 3" key="1">
    <citation type="submission" date="2018-08" db="EMBL/GenBank/DDBJ databases">
        <title>Aphanomyces genome sequencing and annotation.</title>
        <authorList>
            <person name="Minardi D."/>
            <person name="Oidtmann B."/>
            <person name="Van Der Giezen M."/>
            <person name="Studholme D.J."/>
        </authorList>
    </citation>
    <scope>NUCLEOTIDE SEQUENCE [LARGE SCALE GENOMIC DNA]</scope>
    <source>
        <strain evidence="2 3">Kv</strain>
    </source>
</reference>
<dbReference type="Proteomes" id="UP000265427">
    <property type="component" value="Unassembled WGS sequence"/>
</dbReference>
<organism evidence="2 3">
    <name type="scientific">Aphanomyces astaci</name>
    <name type="common">Crayfish plague agent</name>
    <dbReference type="NCBI Taxonomy" id="112090"/>
    <lineage>
        <taxon>Eukaryota</taxon>
        <taxon>Sar</taxon>
        <taxon>Stramenopiles</taxon>
        <taxon>Oomycota</taxon>
        <taxon>Saprolegniomycetes</taxon>
        <taxon>Saprolegniales</taxon>
        <taxon>Verrucalvaceae</taxon>
        <taxon>Aphanomyces</taxon>
    </lineage>
</organism>
<dbReference type="EMBL" id="QUSZ01007297">
    <property type="protein sequence ID" value="RHY02958.1"/>
    <property type="molecule type" value="Genomic_DNA"/>
</dbReference>
<gene>
    <name evidence="2" type="ORF">DYB36_008045</name>
</gene>
<evidence type="ECO:0000256" key="1">
    <source>
        <dbReference type="SAM" id="MobiDB-lite"/>
    </source>
</evidence>
<sequence>MMMYAGAAPPSRHLRRRREDDDFELTDSFMHPTAFNSYSPTSCPQPHKKFKASLENHIGFMHQQTTPATTPMTWYDAADVSSPESDDMDLSMDVDMLGDDDEEDQSIQQPTQWNDSQVVQYARHGGDAPKVHANLEVVGSHAAQFKPHRPALIPSVRIEEVFDNEPVQPCNALVVYRPLPPAGSWKVEPESESDNEDSSGGASFDVVESDDMMEID</sequence>
<proteinExistence type="predicted"/>
<dbReference type="AlphaFoldDB" id="A0A397AAQ1"/>
<evidence type="ECO:0000313" key="3">
    <source>
        <dbReference type="Proteomes" id="UP000265427"/>
    </source>
</evidence>